<dbReference type="STRING" id="1257118.L8GZZ0"/>
<dbReference type="VEuPathDB" id="AmoebaDB:ACA1_064580"/>
<proteinExistence type="inferred from homology"/>
<comment type="catalytic activity">
    <reaction evidence="3">
        <text>a (3R)-hydroxyacyl-[ACP] + NADP(+) = a 3-oxoacyl-[ACP] + NADPH + H(+)</text>
        <dbReference type="Rhea" id="RHEA:17397"/>
        <dbReference type="Rhea" id="RHEA-COMP:9916"/>
        <dbReference type="Rhea" id="RHEA-COMP:9945"/>
        <dbReference type="ChEBI" id="CHEBI:15378"/>
        <dbReference type="ChEBI" id="CHEBI:57783"/>
        <dbReference type="ChEBI" id="CHEBI:58349"/>
        <dbReference type="ChEBI" id="CHEBI:78776"/>
        <dbReference type="ChEBI" id="CHEBI:78827"/>
        <dbReference type="EC" id="1.1.1.100"/>
    </reaction>
</comment>
<dbReference type="SMART" id="SM00822">
    <property type="entry name" value="PKS_KR"/>
    <property type="match status" value="1"/>
</dbReference>
<dbReference type="EMBL" id="KB007974">
    <property type="protein sequence ID" value="ELR17671.1"/>
    <property type="molecule type" value="Genomic_DNA"/>
</dbReference>
<feature type="domain" description="Ketoreductase" evidence="5">
    <location>
        <begin position="38"/>
        <end position="224"/>
    </location>
</feature>
<dbReference type="SUPFAM" id="SSF51735">
    <property type="entry name" value="NAD(P)-binding Rossmann-fold domains"/>
    <property type="match status" value="1"/>
</dbReference>
<dbReference type="PRINTS" id="PR00081">
    <property type="entry name" value="GDHRDH"/>
</dbReference>
<dbReference type="PANTHER" id="PTHR42879">
    <property type="entry name" value="3-OXOACYL-(ACYL-CARRIER-PROTEIN) REDUCTASE"/>
    <property type="match status" value="1"/>
</dbReference>
<evidence type="ECO:0000259" key="5">
    <source>
        <dbReference type="SMART" id="SM00822"/>
    </source>
</evidence>
<gene>
    <name evidence="6" type="ORF">ACA1_064580</name>
</gene>
<dbReference type="InterPro" id="IPR050259">
    <property type="entry name" value="SDR"/>
</dbReference>
<dbReference type="OMA" id="MTLYPSQ"/>
<keyword evidence="7" id="KW-1185">Reference proteome</keyword>
<dbReference type="NCBIfam" id="NF009093">
    <property type="entry name" value="PRK12429.1"/>
    <property type="match status" value="1"/>
</dbReference>
<dbReference type="InterPro" id="IPR036291">
    <property type="entry name" value="NAD(P)-bd_dom_sf"/>
</dbReference>
<dbReference type="RefSeq" id="XP_004339684.1">
    <property type="nucleotide sequence ID" value="XM_004339636.1"/>
</dbReference>
<dbReference type="Pfam" id="PF00106">
    <property type="entry name" value="adh_short"/>
    <property type="match status" value="1"/>
</dbReference>
<dbReference type="PRINTS" id="PR00080">
    <property type="entry name" value="SDRFAMILY"/>
</dbReference>
<dbReference type="Gene3D" id="3.40.50.720">
    <property type="entry name" value="NAD(P)-binding Rossmann-like Domain"/>
    <property type="match status" value="1"/>
</dbReference>
<dbReference type="PROSITE" id="PS00061">
    <property type="entry name" value="ADH_SHORT"/>
    <property type="match status" value="1"/>
</dbReference>
<dbReference type="GO" id="GO:0003858">
    <property type="term" value="F:3-hydroxybutyrate dehydrogenase activity"/>
    <property type="evidence" value="ECO:0007669"/>
    <property type="project" value="InterPro"/>
</dbReference>
<dbReference type="KEGG" id="acan:ACA1_064580"/>
<dbReference type="EC" id="1.1.1.100" evidence="2"/>
<dbReference type="InterPro" id="IPR011294">
    <property type="entry name" value="3-OHbutyrate_DH"/>
</dbReference>
<dbReference type="GeneID" id="14918513"/>
<evidence type="ECO:0000256" key="1">
    <source>
        <dbReference type="ARBA" id="ARBA00006484"/>
    </source>
</evidence>
<dbReference type="NCBIfam" id="TIGR01963">
    <property type="entry name" value="PHB_DH"/>
    <property type="match status" value="1"/>
</dbReference>
<dbReference type="InterPro" id="IPR020904">
    <property type="entry name" value="Sc_DH/Rdtase_CS"/>
</dbReference>
<dbReference type="GO" id="GO:0004316">
    <property type="term" value="F:3-oxoacyl-[acyl-carrier-protein] reductase (NADPH) activity"/>
    <property type="evidence" value="ECO:0007669"/>
    <property type="project" value="UniProtKB-EC"/>
</dbReference>
<evidence type="ECO:0000256" key="4">
    <source>
        <dbReference type="RuleBase" id="RU000363"/>
    </source>
</evidence>
<dbReference type="AlphaFoldDB" id="L8GZZ0"/>
<evidence type="ECO:0000256" key="3">
    <source>
        <dbReference type="ARBA" id="ARBA00048508"/>
    </source>
</evidence>
<organism evidence="6 7">
    <name type="scientific">Acanthamoeba castellanii (strain ATCC 30010 / Neff)</name>
    <dbReference type="NCBI Taxonomy" id="1257118"/>
    <lineage>
        <taxon>Eukaryota</taxon>
        <taxon>Amoebozoa</taxon>
        <taxon>Discosea</taxon>
        <taxon>Longamoebia</taxon>
        <taxon>Centramoebida</taxon>
        <taxon>Acanthamoebidae</taxon>
        <taxon>Acanthamoeba</taxon>
    </lineage>
</organism>
<sequence>MMERSGLAAASTSGSRVTGTRAFATSSTPGLHLSLTGKTALVTGSTQGIGLGIAEELRKGGVALVVTGFGDAAEVERTRQRLADLIPGDDRVHYVPADLGKVAEDVEHLIKESEKKLGGPIDIVVNNAGIQHLSPIEDFPVEKWNQIIEINLNSVFHTMRLTLPAMKERGYGRIINISSVHGLVGSKHKAAYVAAKHGVVGLTKVAALEYAGSGVTINCINPGWVLTDLVRKQIEARAESLGVSYDEASRSLLAEKQPSETFATPSQIGQLAVFLSSDAASQITGISLPVDGGWTAQ</sequence>
<dbReference type="PANTHER" id="PTHR42879:SF2">
    <property type="entry name" value="3-OXOACYL-[ACYL-CARRIER-PROTEIN] REDUCTASE FABG"/>
    <property type="match status" value="1"/>
</dbReference>
<dbReference type="InterPro" id="IPR002347">
    <property type="entry name" value="SDR_fam"/>
</dbReference>
<evidence type="ECO:0000256" key="2">
    <source>
        <dbReference type="ARBA" id="ARBA00012948"/>
    </source>
</evidence>
<evidence type="ECO:0000313" key="6">
    <source>
        <dbReference type="EMBL" id="ELR17671.1"/>
    </source>
</evidence>
<reference evidence="6 7" key="1">
    <citation type="journal article" date="2013" name="Genome Biol.">
        <title>Genome of Acanthamoeba castellanii highlights extensive lateral gene transfer and early evolution of tyrosine kinase signaling.</title>
        <authorList>
            <person name="Clarke M."/>
            <person name="Lohan A.J."/>
            <person name="Liu B."/>
            <person name="Lagkouvardos I."/>
            <person name="Roy S."/>
            <person name="Zafar N."/>
            <person name="Bertelli C."/>
            <person name="Schilde C."/>
            <person name="Kianianmomeni A."/>
            <person name="Burglin T.R."/>
            <person name="Frech C."/>
            <person name="Turcotte B."/>
            <person name="Kopec K.O."/>
            <person name="Synnott J.M."/>
            <person name="Choo C."/>
            <person name="Paponov I."/>
            <person name="Finkler A."/>
            <person name="Soon Heng Tan C."/>
            <person name="Hutchins A.P."/>
            <person name="Weinmeier T."/>
            <person name="Rattei T."/>
            <person name="Chu J.S."/>
            <person name="Gimenez G."/>
            <person name="Irimia M."/>
            <person name="Rigden D.J."/>
            <person name="Fitzpatrick D.A."/>
            <person name="Lorenzo-Morales J."/>
            <person name="Bateman A."/>
            <person name="Chiu C.H."/>
            <person name="Tang P."/>
            <person name="Hegemann P."/>
            <person name="Fromm H."/>
            <person name="Raoult D."/>
            <person name="Greub G."/>
            <person name="Miranda-Saavedra D."/>
            <person name="Chen N."/>
            <person name="Nash P."/>
            <person name="Ginger M.L."/>
            <person name="Horn M."/>
            <person name="Schaap P."/>
            <person name="Caler L."/>
            <person name="Loftus B."/>
        </authorList>
    </citation>
    <scope>NUCLEOTIDE SEQUENCE [LARGE SCALE GENOMIC DNA]</scope>
    <source>
        <strain evidence="6 7">Neff</strain>
    </source>
</reference>
<name>L8GZZ0_ACACF</name>
<comment type="similarity">
    <text evidence="1 4">Belongs to the short-chain dehydrogenases/reductases (SDR) family.</text>
</comment>
<evidence type="ECO:0000313" key="7">
    <source>
        <dbReference type="Proteomes" id="UP000011083"/>
    </source>
</evidence>
<dbReference type="GO" id="GO:0032787">
    <property type="term" value="P:monocarboxylic acid metabolic process"/>
    <property type="evidence" value="ECO:0007669"/>
    <property type="project" value="UniProtKB-ARBA"/>
</dbReference>
<protein>
    <recommendedName>
        <fullName evidence="2">3-oxoacyl-[acyl-carrier-protein] reductase</fullName>
        <ecNumber evidence="2">1.1.1.100</ecNumber>
    </recommendedName>
</protein>
<dbReference type="InterPro" id="IPR057326">
    <property type="entry name" value="KR_dom"/>
</dbReference>
<dbReference type="OrthoDB" id="417891at2759"/>
<dbReference type="Proteomes" id="UP000011083">
    <property type="component" value="Unassembled WGS sequence"/>
</dbReference>
<dbReference type="FunFam" id="3.40.50.720:FF:000084">
    <property type="entry name" value="Short-chain dehydrogenase reductase"/>
    <property type="match status" value="1"/>
</dbReference>
<accession>L8GZZ0</accession>